<keyword evidence="1" id="KW-0732">Signal</keyword>
<dbReference type="PANTHER" id="PTHR21301:SF11">
    <property type="entry name" value="GIY-YIG DOMAIN-CONTAINING PROTEIN"/>
    <property type="match status" value="1"/>
</dbReference>
<name>A0A9D2YXL9_NOTFU</name>
<dbReference type="InterPro" id="IPR058912">
    <property type="entry name" value="HTH_animal"/>
</dbReference>
<dbReference type="Proteomes" id="UP000822369">
    <property type="component" value="Chromosome 2"/>
</dbReference>
<feature type="chain" id="PRO_5039549631" evidence="1">
    <location>
        <begin position="20"/>
        <end position="533"/>
    </location>
</feature>
<sequence>MMVVVVVVVVMVVTTKLKGKCSRNKQELKTVAVPSIYGLPKIHKEGIPLRPIVSSINSVTYNIAKHLTTILAPLVGDTPHHIKNSTDFTDKVQKLTLDPDETMVSFDAVSLFTCIPTTEAVETVRKRLQEDSTLEDRTNFTPDQICTLLDLCLTTTYFKYNEGFYRQKHGCAMGSPVSPIVANLYMEEVERKALGSFKGRAPSHWYRYVDDTWVKIKTQEVESFTTHINAVDKNIKFTRENIKDNCLPFLDCAVHLEENGNLNIEVYRKPTHTDQYLLFDSHHPLEHKLGVIKTLHHRAEHVPSKPEGKKKEHTHIKESLKTCGYPNWAFIKSAKMHRKEDQTPAREDKKDRRNNLVIPYVAGVSEKLRRVFSKHNIPVYFRPSNTLRQKLVHPKDKTPKHKLNNVVYAVQCSEECPDLYIGETKQPLHKRMAQHRRATSTGQDSAVHLHLKDKGHSFEDANVHILDREDRWFERGVKEAIYVHCEQPSLNRGSGLRHQLSAIYNPGELGYQPFLHQKLMSHSIFRFNDINSN</sequence>
<dbReference type="Pfam" id="PF26215">
    <property type="entry name" value="HTH_animal"/>
    <property type="match status" value="1"/>
</dbReference>
<dbReference type="PROSITE" id="PS50878">
    <property type="entry name" value="RT_POL"/>
    <property type="match status" value="1"/>
</dbReference>
<evidence type="ECO:0000259" key="2">
    <source>
        <dbReference type="PROSITE" id="PS50878"/>
    </source>
</evidence>
<gene>
    <name evidence="3" type="ORF">G4P62_000781</name>
</gene>
<dbReference type="Pfam" id="PF00078">
    <property type="entry name" value="RVT_1"/>
    <property type="match status" value="1"/>
</dbReference>
<feature type="domain" description="Reverse transcriptase" evidence="2">
    <location>
        <begin position="1"/>
        <end position="293"/>
    </location>
</feature>
<dbReference type="OMA" id="WITSINQ"/>
<dbReference type="CDD" id="cd10442">
    <property type="entry name" value="GIY-YIG_PLEs"/>
    <property type="match status" value="1"/>
</dbReference>
<evidence type="ECO:0000313" key="3">
    <source>
        <dbReference type="EMBL" id="KAF7228899.1"/>
    </source>
</evidence>
<accession>A0A9D2YXL9</accession>
<evidence type="ECO:0000256" key="1">
    <source>
        <dbReference type="SAM" id="SignalP"/>
    </source>
</evidence>
<feature type="signal peptide" evidence="1">
    <location>
        <begin position="1"/>
        <end position="19"/>
    </location>
</feature>
<dbReference type="PANTHER" id="PTHR21301">
    <property type="entry name" value="REVERSE TRANSCRIPTASE"/>
    <property type="match status" value="1"/>
</dbReference>
<protein>
    <submittedName>
        <fullName evidence="3">LOC107382293-like protein</fullName>
    </submittedName>
</protein>
<dbReference type="InterPro" id="IPR000477">
    <property type="entry name" value="RT_dom"/>
</dbReference>
<reference evidence="3" key="1">
    <citation type="submission" date="2020-03" db="EMBL/GenBank/DDBJ databases">
        <title>Intra-Species Differences in Population Size shape Life History and Genome Evolution.</title>
        <authorList>
            <person name="Willemsen D."/>
            <person name="Cui R."/>
            <person name="Valenzano D.R."/>
        </authorList>
    </citation>
    <scope>NUCLEOTIDE SEQUENCE</scope>
    <source>
        <strain evidence="3">GRZ</strain>
        <tissue evidence="3">Whole</tissue>
    </source>
</reference>
<comment type="caution">
    <text evidence="3">The sequence shown here is derived from an EMBL/GenBank/DDBJ whole genome shotgun (WGS) entry which is preliminary data.</text>
</comment>
<dbReference type="EMBL" id="JAAVVJ010000002">
    <property type="protein sequence ID" value="KAF7228899.1"/>
    <property type="molecule type" value="Genomic_DNA"/>
</dbReference>
<dbReference type="AlphaFoldDB" id="A0A9D2YXL9"/>
<dbReference type="KEGG" id="nfu:107382293"/>
<dbReference type="CDD" id="cd00304">
    <property type="entry name" value="RT_like"/>
    <property type="match status" value="1"/>
</dbReference>
<evidence type="ECO:0000313" key="4">
    <source>
        <dbReference type="Proteomes" id="UP000822369"/>
    </source>
</evidence>
<proteinExistence type="predicted"/>
<organism evidence="3 4">
    <name type="scientific">Nothobranchius furzeri</name>
    <name type="common">Turquoise killifish</name>
    <dbReference type="NCBI Taxonomy" id="105023"/>
    <lineage>
        <taxon>Eukaryota</taxon>
        <taxon>Metazoa</taxon>
        <taxon>Chordata</taxon>
        <taxon>Craniata</taxon>
        <taxon>Vertebrata</taxon>
        <taxon>Euteleostomi</taxon>
        <taxon>Actinopterygii</taxon>
        <taxon>Neopterygii</taxon>
        <taxon>Teleostei</taxon>
        <taxon>Neoteleostei</taxon>
        <taxon>Acanthomorphata</taxon>
        <taxon>Ovalentaria</taxon>
        <taxon>Atherinomorphae</taxon>
        <taxon>Cyprinodontiformes</taxon>
        <taxon>Nothobranchiidae</taxon>
        <taxon>Nothobranchius</taxon>
    </lineage>
</organism>